<dbReference type="Proteomes" id="UP000800235">
    <property type="component" value="Unassembled WGS sequence"/>
</dbReference>
<dbReference type="AlphaFoldDB" id="A0A9P4TTJ5"/>
<evidence type="ECO:0000313" key="2">
    <source>
        <dbReference type="EMBL" id="KAF2421199.1"/>
    </source>
</evidence>
<comment type="caution">
    <text evidence="2">The sequence shown here is derived from an EMBL/GenBank/DDBJ whole genome shotgun (WGS) entry which is preliminary data.</text>
</comment>
<organism evidence="2 3">
    <name type="scientific">Tothia fuscella</name>
    <dbReference type="NCBI Taxonomy" id="1048955"/>
    <lineage>
        <taxon>Eukaryota</taxon>
        <taxon>Fungi</taxon>
        <taxon>Dikarya</taxon>
        <taxon>Ascomycota</taxon>
        <taxon>Pezizomycotina</taxon>
        <taxon>Dothideomycetes</taxon>
        <taxon>Pleosporomycetidae</taxon>
        <taxon>Venturiales</taxon>
        <taxon>Cylindrosympodiaceae</taxon>
        <taxon>Tothia</taxon>
    </lineage>
</organism>
<evidence type="ECO:0000259" key="1">
    <source>
        <dbReference type="Pfam" id="PF09347"/>
    </source>
</evidence>
<accession>A0A9P4TTJ5</accession>
<dbReference type="InterPro" id="IPR018959">
    <property type="entry name" value="DUF1989"/>
</dbReference>
<evidence type="ECO:0000313" key="3">
    <source>
        <dbReference type="Proteomes" id="UP000800235"/>
    </source>
</evidence>
<dbReference type="EMBL" id="MU007100">
    <property type="protein sequence ID" value="KAF2421199.1"/>
    <property type="molecule type" value="Genomic_DNA"/>
</dbReference>
<proteinExistence type="predicted"/>
<feature type="domain" description="DUF1989" evidence="1">
    <location>
        <begin position="25"/>
        <end position="191"/>
    </location>
</feature>
<sequence length="216" mass="23961">MVFIDIRAETHDETPEIQNGSTSTIVKAGHGHAFPIKKGTKFRIIDTHGKQIVDLTAWVLNKDNRTINKHHHFSADHTRWALQGATPAIGESLLTNTAKPLLKITDDTVKVHDMTFACCYPELYAKEGYEKHRSCSGNIAEAMRQWGIASHLEVTSPFNVFQNTPFYSLKGGLLSSRPGDYIEFEVMLDCVVAVSSCPYDLNGFGKPTDIEIVVGV</sequence>
<dbReference type="OrthoDB" id="504708at2759"/>
<dbReference type="PANTHER" id="PTHR31527:SF0">
    <property type="entry name" value="RE64534P"/>
    <property type="match status" value="1"/>
</dbReference>
<reference evidence="2" key="1">
    <citation type="journal article" date="2020" name="Stud. Mycol.">
        <title>101 Dothideomycetes genomes: a test case for predicting lifestyles and emergence of pathogens.</title>
        <authorList>
            <person name="Haridas S."/>
            <person name="Albert R."/>
            <person name="Binder M."/>
            <person name="Bloem J."/>
            <person name="Labutti K."/>
            <person name="Salamov A."/>
            <person name="Andreopoulos B."/>
            <person name="Baker S."/>
            <person name="Barry K."/>
            <person name="Bills G."/>
            <person name="Bluhm B."/>
            <person name="Cannon C."/>
            <person name="Castanera R."/>
            <person name="Culley D."/>
            <person name="Daum C."/>
            <person name="Ezra D."/>
            <person name="Gonzalez J."/>
            <person name="Henrissat B."/>
            <person name="Kuo A."/>
            <person name="Liang C."/>
            <person name="Lipzen A."/>
            <person name="Lutzoni F."/>
            <person name="Magnuson J."/>
            <person name="Mondo S."/>
            <person name="Nolan M."/>
            <person name="Ohm R."/>
            <person name="Pangilinan J."/>
            <person name="Park H.-J."/>
            <person name="Ramirez L."/>
            <person name="Alfaro M."/>
            <person name="Sun H."/>
            <person name="Tritt A."/>
            <person name="Yoshinaga Y."/>
            <person name="Zwiers L.-H."/>
            <person name="Turgeon B."/>
            <person name="Goodwin S."/>
            <person name="Spatafora J."/>
            <person name="Crous P."/>
            <person name="Grigoriev I."/>
        </authorList>
    </citation>
    <scope>NUCLEOTIDE SEQUENCE</scope>
    <source>
        <strain evidence="2">CBS 130266</strain>
    </source>
</reference>
<dbReference type="PANTHER" id="PTHR31527">
    <property type="entry name" value="RE64534P"/>
    <property type="match status" value="1"/>
</dbReference>
<protein>
    <recommendedName>
        <fullName evidence="1">DUF1989 domain-containing protein</fullName>
    </recommendedName>
</protein>
<keyword evidence="3" id="KW-1185">Reference proteome</keyword>
<name>A0A9P4TTJ5_9PEZI</name>
<gene>
    <name evidence="2" type="ORF">EJ08DRAFT_665233</name>
</gene>
<dbReference type="Pfam" id="PF09347">
    <property type="entry name" value="DUF1989"/>
    <property type="match status" value="1"/>
</dbReference>